<keyword evidence="4" id="KW-0255">Endonuclease</keyword>
<dbReference type="SUPFAM" id="SSF53098">
    <property type="entry name" value="Ribonuclease H-like"/>
    <property type="match status" value="1"/>
</dbReference>
<dbReference type="Pfam" id="PF17917">
    <property type="entry name" value="RT_RNaseH"/>
    <property type="match status" value="1"/>
</dbReference>
<dbReference type="Gene3D" id="3.30.420.10">
    <property type="entry name" value="Ribonuclease H-like superfamily/Ribonuclease H"/>
    <property type="match status" value="1"/>
</dbReference>
<dbReference type="GO" id="GO:0003964">
    <property type="term" value="F:RNA-directed DNA polymerase activity"/>
    <property type="evidence" value="ECO:0007669"/>
    <property type="project" value="UniProtKB-KW"/>
</dbReference>
<dbReference type="InterPro" id="IPR041588">
    <property type="entry name" value="Integrase_H2C2"/>
</dbReference>
<reference evidence="9" key="1">
    <citation type="journal article" date="2011" name="Genome Biol.">
        <title>The draft genome of the carcinogenic human liver fluke Clonorchis sinensis.</title>
        <authorList>
            <person name="Wang X."/>
            <person name="Chen W."/>
            <person name="Huang Y."/>
            <person name="Sun J."/>
            <person name="Men J."/>
            <person name="Liu H."/>
            <person name="Luo F."/>
            <person name="Guo L."/>
            <person name="Lv X."/>
            <person name="Deng C."/>
            <person name="Zhou C."/>
            <person name="Fan Y."/>
            <person name="Li X."/>
            <person name="Huang L."/>
            <person name="Hu Y."/>
            <person name="Liang C."/>
            <person name="Hu X."/>
            <person name="Xu J."/>
            <person name="Yu X."/>
        </authorList>
    </citation>
    <scope>NUCLEOTIDE SEQUENCE [LARGE SCALE GENOMIC DNA]</scope>
    <source>
        <strain evidence="9">Henan</strain>
    </source>
</reference>
<dbReference type="Pfam" id="PF17921">
    <property type="entry name" value="Integrase_H2C2"/>
    <property type="match status" value="1"/>
</dbReference>
<dbReference type="InterPro" id="IPR012337">
    <property type="entry name" value="RNaseH-like_sf"/>
</dbReference>
<feature type="compositionally biased region" description="Basic and acidic residues" evidence="7">
    <location>
        <begin position="303"/>
        <end position="320"/>
    </location>
</feature>
<keyword evidence="6" id="KW-0695">RNA-directed DNA polymerase</keyword>
<keyword evidence="3" id="KW-0540">Nuclease</keyword>
<dbReference type="InterPro" id="IPR043502">
    <property type="entry name" value="DNA/RNA_pol_sf"/>
</dbReference>
<feature type="domain" description="Integrase catalytic" evidence="8">
    <location>
        <begin position="180"/>
        <end position="346"/>
    </location>
</feature>
<keyword evidence="5" id="KW-0378">Hydrolase</keyword>
<evidence type="ECO:0000256" key="1">
    <source>
        <dbReference type="ARBA" id="ARBA00022679"/>
    </source>
</evidence>
<dbReference type="InterPro" id="IPR001584">
    <property type="entry name" value="Integrase_cat-core"/>
</dbReference>
<accession>G7YU74</accession>
<dbReference type="GO" id="GO:0003676">
    <property type="term" value="F:nucleic acid binding"/>
    <property type="evidence" value="ECO:0007669"/>
    <property type="project" value="InterPro"/>
</dbReference>
<dbReference type="PROSITE" id="PS50994">
    <property type="entry name" value="INTEGRASE"/>
    <property type="match status" value="1"/>
</dbReference>
<evidence type="ECO:0000256" key="5">
    <source>
        <dbReference type="ARBA" id="ARBA00022801"/>
    </source>
</evidence>
<evidence type="ECO:0000313" key="10">
    <source>
        <dbReference type="Proteomes" id="UP000008909"/>
    </source>
</evidence>
<dbReference type="PANTHER" id="PTHR37984:SF5">
    <property type="entry name" value="PROTEIN NYNRIN-LIKE"/>
    <property type="match status" value="1"/>
</dbReference>
<dbReference type="InterPro" id="IPR041373">
    <property type="entry name" value="RT_RNaseH"/>
</dbReference>
<dbReference type="EMBL" id="DF144276">
    <property type="protein sequence ID" value="GAA56504.1"/>
    <property type="molecule type" value="Genomic_DNA"/>
</dbReference>
<dbReference type="InterPro" id="IPR050951">
    <property type="entry name" value="Retrovirus_Pol_polyprotein"/>
</dbReference>
<keyword evidence="10" id="KW-1185">Reference proteome</keyword>
<evidence type="ECO:0000256" key="2">
    <source>
        <dbReference type="ARBA" id="ARBA00022695"/>
    </source>
</evidence>
<name>G7YU74_CLOSI</name>
<evidence type="ECO:0000256" key="3">
    <source>
        <dbReference type="ARBA" id="ARBA00022722"/>
    </source>
</evidence>
<dbReference type="SUPFAM" id="SSF56672">
    <property type="entry name" value="DNA/RNA polymerases"/>
    <property type="match status" value="1"/>
</dbReference>
<dbReference type="AlphaFoldDB" id="G7YU74"/>
<evidence type="ECO:0000313" key="9">
    <source>
        <dbReference type="EMBL" id="GAA56504.1"/>
    </source>
</evidence>
<organism evidence="9 10">
    <name type="scientific">Clonorchis sinensis</name>
    <name type="common">Chinese liver fluke</name>
    <dbReference type="NCBI Taxonomy" id="79923"/>
    <lineage>
        <taxon>Eukaryota</taxon>
        <taxon>Metazoa</taxon>
        <taxon>Spiralia</taxon>
        <taxon>Lophotrochozoa</taxon>
        <taxon>Platyhelminthes</taxon>
        <taxon>Trematoda</taxon>
        <taxon>Digenea</taxon>
        <taxon>Opisthorchiida</taxon>
        <taxon>Opisthorchiata</taxon>
        <taxon>Opisthorchiidae</taxon>
        <taxon>Clonorchis</taxon>
    </lineage>
</organism>
<feature type="region of interest" description="Disordered" evidence="7">
    <location>
        <begin position="303"/>
        <end position="369"/>
    </location>
</feature>
<dbReference type="GO" id="GO:0004519">
    <property type="term" value="F:endonuclease activity"/>
    <property type="evidence" value="ECO:0007669"/>
    <property type="project" value="UniProtKB-KW"/>
</dbReference>
<evidence type="ECO:0000256" key="7">
    <source>
        <dbReference type="SAM" id="MobiDB-lite"/>
    </source>
</evidence>
<evidence type="ECO:0000256" key="6">
    <source>
        <dbReference type="ARBA" id="ARBA00022918"/>
    </source>
</evidence>
<dbReference type="PANTHER" id="PTHR37984">
    <property type="entry name" value="PROTEIN CBG26694"/>
    <property type="match status" value="1"/>
</dbReference>
<reference key="2">
    <citation type="submission" date="2011-10" db="EMBL/GenBank/DDBJ databases">
        <title>The genome and transcriptome sequence of Clonorchis sinensis provide insights into the carcinogenic liver fluke.</title>
        <authorList>
            <person name="Wang X."/>
            <person name="Huang Y."/>
            <person name="Chen W."/>
            <person name="Liu H."/>
            <person name="Guo L."/>
            <person name="Chen Y."/>
            <person name="Luo F."/>
            <person name="Zhou W."/>
            <person name="Sun J."/>
            <person name="Mao Q."/>
            <person name="Liang P."/>
            <person name="Zhou C."/>
            <person name="Tian Y."/>
            <person name="Men J."/>
            <person name="Lv X."/>
            <person name="Huang L."/>
            <person name="Zhou J."/>
            <person name="Hu Y."/>
            <person name="Li R."/>
            <person name="Zhang F."/>
            <person name="Lei H."/>
            <person name="Li X."/>
            <person name="Hu X."/>
            <person name="Liang C."/>
            <person name="Xu J."/>
            <person name="Wu Z."/>
            <person name="Yu X."/>
        </authorList>
    </citation>
    <scope>NUCLEOTIDE SEQUENCE</scope>
    <source>
        <strain>Henan</strain>
    </source>
</reference>
<protein>
    <submittedName>
        <fullName evidence="9">Pro-Pol polyprotein</fullName>
    </submittedName>
</protein>
<dbReference type="Gene3D" id="1.10.340.70">
    <property type="match status" value="1"/>
</dbReference>
<dbReference type="GO" id="GO:0016787">
    <property type="term" value="F:hydrolase activity"/>
    <property type="evidence" value="ECO:0007669"/>
    <property type="project" value="UniProtKB-KW"/>
</dbReference>
<gene>
    <name evidence="9" type="ORF">CLF_111014</name>
</gene>
<feature type="non-terminal residue" evidence="9">
    <location>
        <position position="1"/>
    </location>
</feature>
<sequence>LDKWEAYLLGQRFHDETDHKPLEWIRTTRDPRERLARWVLRLQEYNFTTRVVPGKEHDLADWLSRPEFEDEAPTITSGANSLVVQLDPGRSHFERLSLNEAGISSWNDTDSDVMLSVIPGVLRRKLIVKCHEVARTGCTKTYDLPRQKAYWAGMRSEVMAYVASCKRCRLRRGHTTRATHPMEPIFASEIGWLWSVGVMGHPGNDQRELIYRDNAKHLSRWVETAEVPSQRATTITGVVMNEIATDNGAPKMILAHQGPCFGSEELRSCLQIQATRSLRTAPYHPETTGLTERNNRAIKDWRRPMEPAKRLSPEELGEGRRKARENLTAVQERNREEPPSRKARPFPTSARVKWRAHQNPGRTGLGSRKLGSHWQGPFVVIDCRGSVYTIQDGRELIRVDGT</sequence>
<evidence type="ECO:0000256" key="4">
    <source>
        <dbReference type="ARBA" id="ARBA00022759"/>
    </source>
</evidence>
<dbReference type="Proteomes" id="UP000008909">
    <property type="component" value="Unassembled WGS sequence"/>
</dbReference>
<dbReference type="InterPro" id="IPR036397">
    <property type="entry name" value="RNaseH_sf"/>
</dbReference>
<keyword evidence="2" id="KW-0548">Nucleotidyltransferase</keyword>
<dbReference type="GO" id="GO:0015074">
    <property type="term" value="P:DNA integration"/>
    <property type="evidence" value="ECO:0007669"/>
    <property type="project" value="InterPro"/>
</dbReference>
<evidence type="ECO:0000259" key="8">
    <source>
        <dbReference type="PROSITE" id="PS50994"/>
    </source>
</evidence>
<proteinExistence type="predicted"/>
<keyword evidence="1" id="KW-0808">Transferase</keyword>